<accession>A0A6I0F7Z1</accession>
<organism evidence="1 2">
    <name type="scientific">Alkaliphilus pronyensis</name>
    <dbReference type="NCBI Taxonomy" id="1482732"/>
    <lineage>
        <taxon>Bacteria</taxon>
        <taxon>Bacillati</taxon>
        <taxon>Bacillota</taxon>
        <taxon>Clostridia</taxon>
        <taxon>Peptostreptococcales</taxon>
        <taxon>Natronincolaceae</taxon>
        <taxon>Alkaliphilus</taxon>
    </lineage>
</organism>
<proteinExistence type="predicted"/>
<dbReference type="RefSeq" id="WP_151859740.1">
    <property type="nucleotide sequence ID" value="NZ_WBZC01000003.1"/>
</dbReference>
<evidence type="ECO:0000313" key="1">
    <source>
        <dbReference type="EMBL" id="KAB3539061.1"/>
    </source>
</evidence>
<name>A0A6I0F7Z1_9FIRM</name>
<dbReference type="AlphaFoldDB" id="A0A6I0F7Z1"/>
<dbReference type="Proteomes" id="UP000432715">
    <property type="component" value="Unassembled WGS sequence"/>
</dbReference>
<reference evidence="1 2" key="1">
    <citation type="submission" date="2019-10" db="EMBL/GenBank/DDBJ databases">
        <title>Alkaliphilus serpentinus sp. nov. and Alkaliphilus pronyensis sp. nov., two novel anaerobic alkaliphilic species isolated from the serpentinized-hosted hydrothermal field of the Prony Bay (New Caledonia).</title>
        <authorList>
            <person name="Postec A."/>
        </authorList>
    </citation>
    <scope>NUCLEOTIDE SEQUENCE [LARGE SCALE GENOMIC DNA]</scope>
    <source>
        <strain evidence="1 2">LacV</strain>
    </source>
</reference>
<comment type="caution">
    <text evidence="1">The sequence shown here is derived from an EMBL/GenBank/DDBJ whole genome shotgun (WGS) entry which is preliminary data.</text>
</comment>
<keyword evidence="2" id="KW-1185">Reference proteome</keyword>
<sequence length="130" mass="14103">MNSEKIINVVGTGLLTTSLEKLSITPSPLHKIYTLKKLAASANCFIVLLRSCNEAATSSTEAVCSSVDALICCADAADCADCSASFLISSATTPIINIYYSLINIIKMSEFVIKTYILLIFYKNSNQKKY</sequence>
<protein>
    <submittedName>
        <fullName evidence="1">Uncharacterized protein</fullName>
    </submittedName>
</protein>
<evidence type="ECO:0000313" key="2">
    <source>
        <dbReference type="Proteomes" id="UP000432715"/>
    </source>
</evidence>
<dbReference type="EMBL" id="WBZC01000003">
    <property type="protein sequence ID" value="KAB3539061.1"/>
    <property type="molecule type" value="Genomic_DNA"/>
</dbReference>
<gene>
    <name evidence="1" type="ORF">F8154_01115</name>
</gene>